<keyword evidence="2" id="KW-1185">Reference proteome</keyword>
<organism evidence="1 2">
    <name type="scientific">Carnegiea gigantea</name>
    <dbReference type="NCBI Taxonomy" id="171969"/>
    <lineage>
        <taxon>Eukaryota</taxon>
        <taxon>Viridiplantae</taxon>
        <taxon>Streptophyta</taxon>
        <taxon>Embryophyta</taxon>
        <taxon>Tracheophyta</taxon>
        <taxon>Spermatophyta</taxon>
        <taxon>Magnoliopsida</taxon>
        <taxon>eudicotyledons</taxon>
        <taxon>Gunneridae</taxon>
        <taxon>Pentapetalae</taxon>
        <taxon>Caryophyllales</taxon>
        <taxon>Cactineae</taxon>
        <taxon>Cactaceae</taxon>
        <taxon>Cactoideae</taxon>
        <taxon>Echinocereeae</taxon>
        <taxon>Carnegiea</taxon>
    </lineage>
</organism>
<name>A0A9Q1GUB5_9CARY</name>
<proteinExistence type="predicted"/>
<evidence type="ECO:0000313" key="2">
    <source>
        <dbReference type="Proteomes" id="UP001153076"/>
    </source>
</evidence>
<dbReference type="EMBL" id="JAKOGI010001073">
    <property type="protein sequence ID" value="KAJ8427942.1"/>
    <property type="molecule type" value="Genomic_DNA"/>
</dbReference>
<comment type="caution">
    <text evidence="1">The sequence shown here is derived from an EMBL/GenBank/DDBJ whole genome shotgun (WGS) entry which is preliminary data.</text>
</comment>
<gene>
    <name evidence="1" type="ORF">Cgig2_023237</name>
</gene>
<dbReference type="Proteomes" id="UP001153076">
    <property type="component" value="Unassembled WGS sequence"/>
</dbReference>
<dbReference type="AlphaFoldDB" id="A0A9Q1GUB5"/>
<accession>A0A9Q1GUB5</accession>
<sequence>MFVGVDEENLIGIAWDANPVASGPTPATVTAASLGRTSGVGRVSPRLSRWFCQLAGCPISSKHKALKDSRKRNKTKMKLSLDNSPATHLNNGECSLVVFKDMAISMNIDEVVIVKPRSKMFKSKSSLAASNGDKRKCKLVQGKNDANGINAEVQGCIGQ</sequence>
<evidence type="ECO:0000313" key="1">
    <source>
        <dbReference type="EMBL" id="KAJ8427942.1"/>
    </source>
</evidence>
<reference evidence="1" key="1">
    <citation type="submission" date="2022-04" db="EMBL/GenBank/DDBJ databases">
        <title>Carnegiea gigantea Genome sequencing and assembly v2.</title>
        <authorList>
            <person name="Copetti D."/>
            <person name="Sanderson M.J."/>
            <person name="Burquez A."/>
            <person name="Wojciechowski M.F."/>
        </authorList>
    </citation>
    <scope>NUCLEOTIDE SEQUENCE</scope>
    <source>
        <strain evidence="1">SGP5-SGP5p</strain>
        <tissue evidence="1">Aerial part</tissue>
    </source>
</reference>
<protein>
    <submittedName>
        <fullName evidence="1">Uncharacterized protein</fullName>
    </submittedName>
</protein>